<name>A0ABD0V5N1_DENTH</name>
<sequence>MKADFRIFYQLTNCSGNSISKTSLPLICAEDIAIGTGARSNKVTQPTINLDDDETPHFEDEFLAANDVSYDMEGTPHSNLPNVVDDAPPSVDIDGSPILDSKRSSEKPTRSARCPKRKSGLQNLNHLLVESNKNDVAFKETIQ</sequence>
<feature type="compositionally biased region" description="Basic and acidic residues" evidence="1">
    <location>
        <begin position="100"/>
        <end position="109"/>
    </location>
</feature>
<accession>A0ABD0V5N1</accession>
<feature type="region of interest" description="Disordered" evidence="1">
    <location>
        <begin position="71"/>
        <end position="126"/>
    </location>
</feature>
<comment type="caution">
    <text evidence="2">The sequence shown here is derived from an EMBL/GenBank/DDBJ whole genome shotgun (WGS) entry which is preliminary data.</text>
</comment>
<evidence type="ECO:0000313" key="3">
    <source>
        <dbReference type="Proteomes" id="UP001552299"/>
    </source>
</evidence>
<evidence type="ECO:0000313" key="2">
    <source>
        <dbReference type="EMBL" id="KAL0919913.1"/>
    </source>
</evidence>
<reference evidence="2 3" key="1">
    <citation type="journal article" date="2024" name="Plant Biotechnol. J.">
        <title>Dendrobium thyrsiflorum genome and its molecular insights into genes involved in important horticultural traits.</title>
        <authorList>
            <person name="Chen B."/>
            <person name="Wang J.Y."/>
            <person name="Zheng P.J."/>
            <person name="Li K.L."/>
            <person name="Liang Y.M."/>
            <person name="Chen X.F."/>
            <person name="Zhang C."/>
            <person name="Zhao X."/>
            <person name="He X."/>
            <person name="Zhang G.Q."/>
            <person name="Liu Z.J."/>
            <person name="Xu Q."/>
        </authorList>
    </citation>
    <scope>NUCLEOTIDE SEQUENCE [LARGE SCALE GENOMIC DNA]</scope>
    <source>
        <strain evidence="2">GZMU011</strain>
    </source>
</reference>
<evidence type="ECO:0000256" key="1">
    <source>
        <dbReference type="SAM" id="MobiDB-lite"/>
    </source>
</evidence>
<dbReference type="Proteomes" id="UP001552299">
    <property type="component" value="Unassembled WGS sequence"/>
</dbReference>
<proteinExistence type="predicted"/>
<protein>
    <submittedName>
        <fullName evidence="2">Uncharacterized protein</fullName>
    </submittedName>
</protein>
<dbReference type="AlphaFoldDB" id="A0ABD0V5N1"/>
<dbReference type="EMBL" id="JANQDX010000009">
    <property type="protein sequence ID" value="KAL0919913.1"/>
    <property type="molecule type" value="Genomic_DNA"/>
</dbReference>
<organism evidence="2 3">
    <name type="scientific">Dendrobium thyrsiflorum</name>
    <name type="common">Pinecone-like raceme dendrobium</name>
    <name type="synonym">Orchid</name>
    <dbReference type="NCBI Taxonomy" id="117978"/>
    <lineage>
        <taxon>Eukaryota</taxon>
        <taxon>Viridiplantae</taxon>
        <taxon>Streptophyta</taxon>
        <taxon>Embryophyta</taxon>
        <taxon>Tracheophyta</taxon>
        <taxon>Spermatophyta</taxon>
        <taxon>Magnoliopsida</taxon>
        <taxon>Liliopsida</taxon>
        <taxon>Asparagales</taxon>
        <taxon>Orchidaceae</taxon>
        <taxon>Epidendroideae</taxon>
        <taxon>Malaxideae</taxon>
        <taxon>Dendrobiinae</taxon>
        <taxon>Dendrobium</taxon>
    </lineage>
</organism>
<gene>
    <name evidence="2" type="ORF">M5K25_012040</name>
</gene>
<keyword evidence="3" id="KW-1185">Reference proteome</keyword>